<dbReference type="InterPro" id="IPR000792">
    <property type="entry name" value="Tscrpt_reg_LuxR_C"/>
</dbReference>
<dbReference type="PANTHER" id="PTHR43214:SF41">
    <property type="entry name" value="NITRATE_NITRITE RESPONSE REGULATOR PROTEIN NARP"/>
    <property type="match status" value="1"/>
</dbReference>
<dbReference type="InterPro" id="IPR058245">
    <property type="entry name" value="NreC/VraR/RcsB-like_REC"/>
</dbReference>
<reference evidence="8 9" key="1">
    <citation type="submission" date="2020-08" db="EMBL/GenBank/DDBJ databases">
        <title>Bridging the membrane lipid divide: bacteria of the FCB group superphylum have the potential to synthesize archaeal ether lipids.</title>
        <authorList>
            <person name="Villanueva L."/>
            <person name="Von Meijenfeldt F.A.B."/>
            <person name="Westbye A.B."/>
            <person name="Yadav S."/>
            <person name="Hopmans E.C."/>
            <person name="Dutilh B.E."/>
            <person name="Sinninghe Damste J.S."/>
        </authorList>
    </citation>
    <scope>NUCLEOTIDE SEQUENCE [LARGE SCALE GENOMIC DNA]</scope>
    <source>
        <strain evidence="8">NIOZ-UU30</strain>
    </source>
</reference>
<dbReference type="AlphaFoldDB" id="A0A8J6TJ93"/>
<accession>A0A8J6TJ93</accession>
<dbReference type="GO" id="GO:0003677">
    <property type="term" value="F:DNA binding"/>
    <property type="evidence" value="ECO:0007669"/>
    <property type="project" value="UniProtKB-KW"/>
</dbReference>
<keyword evidence="4" id="KW-0804">Transcription</keyword>
<evidence type="ECO:0000256" key="4">
    <source>
        <dbReference type="ARBA" id="ARBA00023163"/>
    </source>
</evidence>
<evidence type="ECO:0000256" key="3">
    <source>
        <dbReference type="ARBA" id="ARBA00023125"/>
    </source>
</evidence>
<dbReference type="Gene3D" id="3.40.50.2300">
    <property type="match status" value="1"/>
</dbReference>
<organism evidence="8 9">
    <name type="scientific">Candidatus Desulfatibia profunda</name>
    <dbReference type="NCBI Taxonomy" id="2841695"/>
    <lineage>
        <taxon>Bacteria</taxon>
        <taxon>Pseudomonadati</taxon>
        <taxon>Thermodesulfobacteriota</taxon>
        <taxon>Desulfobacteria</taxon>
        <taxon>Desulfobacterales</taxon>
        <taxon>Desulfobacterales incertae sedis</taxon>
        <taxon>Candidatus Desulfatibia</taxon>
    </lineage>
</organism>
<dbReference type="GO" id="GO:0006355">
    <property type="term" value="P:regulation of DNA-templated transcription"/>
    <property type="evidence" value="ECO:0007669"/>
    <property type="project" value="InterPro"/>
</dbReference>
<dbReference type="PANTHER" id="PTHR43214">
    <property type="entry name" value="TWO-COMPONENT RESPONSE REGULATOR"/>
    <property type="match status" value="1"/>
</dbReference>
<dbReference type="PRINTS" id="PR00038">
    <property type="entry name" value="HTHLUXR"/>
</dbReference>
<dbReference type="SMART" id="SM00448">
    <property type="entry name" value="REC"/>
    <property type="match status" value="1"/>
</dbReference>
<dbReference type="CDD" id="cd06170">
    <property type="entry name" value="LuxR_C_like"/>
    <property type="match status" value="1"/>
</dbReference>
<dbReference type="EMBL" id="JACNJH010000165">
    <property type="protein sequence ID" value="MBC8362047.1"/>
    <property type="molecule type" value="Genomic_DNA"/>
</dbReference>
<comment type="caution">
    <text evidence="8">The sequence shown here is derived from an EMBL/GenBank/DDBJ whole genome shotgun (WGS) entry which is preliminary data.</text>
</comment>
<sequence>MTQKKRILIIDDHPLVREGLKTIIARSSKHEVIGEAGTGRQGLQMARELKPDLALLDMSLPDQSGIELIRDILKATPKTRIMIVSMHSKIDYIVKAFQAGASGYLVKESAAEMLMQGIDHVLKGDYFMDTSVSQQVVKKLVGMPPKESIVSVAGYDALTVREQEVMALLAEGLTTGQVADKLFISPKTAENHRSNIMRKLGLHSTVELIRYAAKLGLIDIDLWKE</sequence>
<proteinExistence type="predicted"/>
<evidence type="ECO:0000256" key="5">
    <source>
        <dbReference type="PROSITE-ProRule" id="PRU00169"/>
    </source>
</evidence>
<dbReference type="Proteomes" id="UP000603434">
    <property type="component" value="Unassembled WGS sequence"/>
</dbReference>
<keyword evidence="2" id="KW-0805">Transcription regulation</keyword>
<evidence type="ECO:0000256" key="1">
    <source>
        <dbReference type="ARBA" id="ARBA00022553"/>
    </source>
</evidence>
<dbReference type="InterPro" id="IPR016032">
    <property type="entry name" value="Sig_transdc_resp-reg_C-effctor"/>
</dbReference>
<dbReference type="PROSITE" id="PS50043">
    <property type="entry name" value="HTH_LUXR_2"/>
    <property type="match status" value="1"/>
</dbReference>
<evidence type="ECO:0000256" key="2">
    <source>
        <dbReference type="ARBA" id="ARBA00023015"/>
    </source>
</evidence>
<feature type="domain" description="Response regulatory" evidence="7">
    <location>
        <begin position="6"/>
        <end position="122"/>
    </location>
</feature>
<dbReference type="SUPFAM" id="SSF46894">
    <property type="entry name" value="C-terminal effector domain of the bipartite response regulators"/>
    <property type="match status" value="1"/>
</dbReference>
<protein>
    <submittedName>
        <fullName evidence="8">Response regulator transcription factor</fullName>
    </submittedName>
</protein>
<evidence type="ECO:0000259" key="6">
    <source>
        <dbReference type="PROSITE" id="PS50043"/>
    </source>
</evidence>
<name>A0A8J6TJ93_9BACT</name>
<feature type="modified residue" description="4-aspartylphosphate" evidence="5">
    <location>
        <position position="57"/>
    </location>
</feature>
<dbReference type="Pfam" id="PF00072">
    <property type="entry name" value="Response_reg"/>
    <property type="match status" value="1"/>
</dbReference>
<dbReference type="PROSITE" id="PS50110">
    <property type="entry name" value="RESPONSE_REGULATORY"/>
    <property type="match status" value="1"/>
</dbReference>
<keyword evidence="3" id="KW-0238">DNA-binding</keyword>
<keyword evidence="1 5" id="KW-0597">Phosphoprotein</keyword>
<dbReference type="InterPro" id="IPR001789">
    <property type="entry name" value="Sig_transdc_resp-reg_receiver"/>
</dbReference>
<feature type="domain" description="HTH luxR-type" evidence="6">
    <location>
        <begin position="151"/>
        <end position="216"/>
    </location>
</feature>
<dbReference type="GO" id="GO:0000160">
    <property type="term" value="P:phosphorelay signal transduction system"/>
    <property type="evidence" value="ECO:0007669"/>
    <property type="project" value="InterPro"/>
</dbReference>
<evidence type="ECO:0000313" key="8">
    <source>
        <dbReference type="EMBL" id="MBC8362047.1"/>
    </source>
</evidence>
<evidence type="ECO:0000313" key="9">
    <source>
        <dbReference type="Proteomes" id="UP000603434"/>
    </source>
</evidence>
<dbReference type="SMART" id="SM00421">
    <property type="entry name" value="HTH_LUXR"/>
    <property type="match status" value="1"/>
</dbReference>
<dbReference type="Pfam" id="PF00196">
    <property type="entry name" value="GerE"/>
    <property type="match status" value="1"/>
</dbReference>
<evidence type="ECO:0000259" key="7">
    <source>
        <dbReference type="PROSITE" id="PS50110"/>
    </source>
</evidence>
<dbReference type="InterPro" id="IPR011006">
    <property type="entry name" value="CheY-like_superfamily"/>
</dbReference>
<dbReference type="CDD" id="cd17535">
    <property type="entry name" value="REC_NarL-like"/>
    <property type="match status" value="1"/>
</dbReference>
<dbReference type="SUPFAM" id="SSF52172">
    <property type="entry name" value="CheY-like"/>
    <property type="match status" value="1"/>
</dbReference>
<gene>
    <name evidence="8" type="ORF">H8E23_11690</name>
</gene>
<dbReference type="InterPro" id="IPR039420">
    <property type="entry name" value="WalR-like"/>
</dbReference>